<evidence type="ECO:0000313" key="3">
    <source>
        <dbReference type="EMBL" id="MTV40980.1"/>
    </source>
</evidence>
<name>A0A6L6PPK5_9BURK</name>
<proteinExistence type="predicted"/>
<comment type="caution">
    <text evidence="3">The sequence shown here is derived from an EMBL/GenBank/DDBJ whole genome shotgun (WGS) entry which is preliminary data.</text>
</comment>
<feature type="chain" id="PRO_5026789651" evidence="1">
    <location>
        <begin position="19"/>
        <end position="251"/>
    </location>
</feature>
<protein>
    <submittedName>
        <fullName evidence="3">Transporter substrate-binding domain-containing protein</fullName>
    </submittedName>
</protein>
<sequence length="251" mass="28115">MIRLVCALSLLLAGAVHAAPLKIYGMESKPVSFQNGPRPDGFAVELARAIQERLGQHDPIEIVPWARANTLAVAGPGVMLLSIVRTTERARNMEFVGPIFSTRVTAFALKGQAAEWQRQNVDPRQLRAGARRGSIFVSLPRARGYKVLDETNTSETAAKMLMNHRFDLWFDGEELYVDALRRAGYPPTEVEVAFRLDQVEVSFAFSRGTPAAIIQAWDSALRDMKRDGSFVRLHRKWMQPHQMPADVLLPH</sequence>
<evidence type="ECO:0000256" key="1">
    <source>
        <dbReference type="SAM" id="SignalP"/>
    </source>
</evidence>
<evidence type="ECO:0000313" key="4">
    <source>
        <dbReference type="Proteomes" id="UP000475582"/>
    </source>
</evidence>
<dbReference type="InterPro" id="IPR001638">
    <property type="entry name" value="Solute-binding_3/MltF_N"/>
</dbReference>
<feature type="signal peptide" evidence="1">
    <location>
        <begin position="1"/>
        <end position="18"/>
    </location>
</feature>
<dbReference type="Proteomes" id="UP000475582">
    <property type="component" value="Unassembled WGS sequence"/>
</dbReference>
<keyword evidence="4" id="KW-1185">Reference proteome</keyword>
<feature type="domain" description="Solute-binding protein family 3/N-terminal" evidence="2">
    <location>
        <begin position="27"/>
        <end position="239"/>
    </location>
</feature>
<dbReference type="Pfam" id="PF00497">
    <property type="entry name" value="SBP_bac_3"/>
    <property type="match status" value="1"/>
</dbReference>
<accession>A0A6L6PPK5</accession>
<dbReference type="EMBL" id="WNKY01000044">
    <property type="protein sequence ID" value="MTV40980.1"/>
    <property type="molecule type" value="Genomic_DNA"/>
</dbReference>
<reference evidence="3 4" key="1">
    <citation type="submission" date="2019-11" db="EMBL/GenBank/DDBJ databases">
        <title>Type strains purchased from KCTC, JCM and DSMZ.</title>
        <authorList>
            <person name="Lu H."/>
        </authorList>
    </citation>
    <scope>NUCLEOTIDE SEQUENCE [LARGE SCALE GENOMIC DNA]</scope>
    <source>
        <strain evidence="3 4">KCTC 22382</strain>
    </source>
</reference>
<dbReference type="AlphaFoldDB" id="A0A6L6PPK5"/>
<dbReference type="PANTHER" id="PTHR38834:SF3">
    <property type="entry name" value="SOLUTE-BINDING PROTEIN FAMILY 3_N-TERMINAL DOMAIN-CONTAINING PROTEIN"/>
    <property type="match status" value="1"/>
</dbReference>
<dbReference type="SUPFAM" id="SSF53850">
    <property type="entry name" value="Periplasmic binding protein-like II"/>
    <property type="match status" value="1"/>
</dbReference>
<dbReference type="Gene3D" id="3.40.190.10">
    <property type="entry name" value="Periplasmic binding protein-like II"/>
    <property type="match status" value="2"/>
</dbReference>
<dbReference type="PANTHER" id="PTHR38834">
    <property type="entry name" value="PERIPLASMIC SUBSTRATE BINDING PROTEIN FAMILY 3"/>
    <property type="match status" value="1"/>
</dbReference>
<dbReference type="OrthoDB" id="8594082at2"/>
<evidence type="ECO:0000259" key="2">
    <source>
        <dbReference type="Pfam" id="PF00497"/>
    </source>
</evidence>
<keyword evidence="1" id="KW-0732">Signal</keyword>
<organism evidence="3 4">
    <name type="scientific">Duganella radicis</name>
    <dbReference type="NCBI Taxonomy" id="551988"/>
    <lineage>
        <taxon>Bacteria</taxon>
        <taxon>Pseudomonadati</taxon>
        <taxon>Pseudomonadota</taxon>
        <taxon>Betaproteobacteria</taxon>
        <taxon>Burkholderiales</taxon>
        <taxon>Oxalobacteraceae</taxon>
        <taxon>Telluria group</taxon>
        <taxon>Duganella</taxon>
    </lineage>
</organism>
<gene>
    <name evidence="3" type="ORF">GM676_25790</name>
</gene>